<feature type="compositionally biased region" description="Low complexity" evidence="1">
    <location>
        <begin position="229"/>
        <end position="240"/>
    </location>
</feature>
<feature type="compositionally biased region" description="Low complexity" evidence="1">
    <location>
        <begin position="179"/>
        <end position="189"/>
    </location>
</feature>
<dbReference type="InterPro" id="IPR013087">
    <property type="entry name" value="Znf_C2H2_type"/>
</dbReference>
<evidence type="ECO:0000259" key="3">
    <source>
        <dbReference type="PROSITE" id="PS00028"/>
    </source>
</evidence>
<name>A0ABR1CSY7_NECAM</name>
<keyword evidence="2" id="KW-0732">Signal</keyword>
<evidence type="ECO:0000256" key="2">
    <source>
        <dbReference type="SAM" id="SignalP"/>
    </source>
</evidence>
<feature type="region of interest" description="Disordered" evidence="1">
    <location>
        <begin position="125"/>
        <end position="278"/>
    </location>
</feature>
<sequence>MPSKLYGLKFFILLFIVVDASHIVQTTNVNGEQLNIIVWICPDLDLYEIVEYAIQHYSSVDDITNAIQQLIGGYRDLLWTVNALVYTRTTADLMPTKRTTSKNLCFVSVTQENIIVYVAAMSSRSTAHPRARPTSKMSEDELPRAYARAASSSSSTSTSSNGELRSVSPCRRTRKRYTSPGSSSSSSSKSVKRTAKQRQSRKRRRNSSSSTRSRSTSRPMWPRKQENRSPSPKSSSSSSSDDSRPEKPHRHRSASRHRSIWMPQKRVGTKHGQADRSDQLYEPRPVTSEWTRKTYACECGEHYGSQKALAHHILQNHNAEIPCFGCNKILSSLAEMLEHFQTVHKKNLVACVYCKSVFGKAGDMTENQWKRLKTHMYGELVYAKLAELQG</sequence>
<feature type="compositionally biased region" description="Low complexity" evidence="1">
    <location>
        <begin position="207"/>
        <end position="218"/>
    </location>
</feature>
<feature type="compositionally biased region" description="Basic residues" evidence="1">
    <location>
        <begin position="190"/>
        <end position="206"/>
    </location>
</feature>
<feature type="signal peptide" evidence="2">
    <location>
        <begin position="1"/>
        <end position="20"/>
    </location>
</feature>
<evidence type="ECO:0000256" key="1">
    <source>
        <dbReference type="SAM" id="MobiDB-lite"/>
    </source>
</evidence>
<accession>A0ABR1CSY7</accession>
<comment type="caution">
    <text evidence="4">The sequence shown here is derived from an EMBL/GenBank/DDBJ whole genome shotgun (WGS) entry which is preliminary data.</text>
</comment>
<dbReference type="EMBL" id="JAVFWL010000003">
    <property type="protein sequence ID" value="KAK6740291.1"/>
    <property type="molecule type" value="Genomic_DNA"/>
</dbReference>
<evidence type="ECO:0000313" key="5">
    <source>
        <dbReference type="Proteomes" id="UP001303046"/>
    </source>
</evidence>
<feature type="domain" description="C2H2-type" evidence="3">
    <location>
        <begin position="323"/>
        <end position="344"/>
    </location>
</feature>
<proteinExistence type="predicted"/>
<evidence type="ECO:0000313" key="4">
    <source>
        <dbReference type="EMBL" id="KAK6740291.1"/>
    </source>
</evidence>
<protein>
    <recommendedName>
        <fullName evidence="3">C2H2-type domain-containing protein</fullName>
    </recommendedName>
</protein>
<gene>
    <name evidence="4" type="primary">Necator_chrIII.g9405</name>
    <name evidence="4" type="ORF">RB195_008640</name>
</gene>
<feature type="chain" id="PRO_5046262114" description="C2H2-type domain-containing protein" evidence="2">
    <location>
        <begin position="21"/>
        <end position="390"/>
    </location>
</feature>
<dbReference type="Proteomes" id="UP001303046">
    <property type="component" value="Unassembled WGS sequence"/>
</dbReference>
<dbReference type="PROSITE" id="PS00028">
    <property type="entry name" value="ZINC_FINGER_C2H2_1"/>
    <property type="match status" value="1"/>
</dbReference>
<keyword evidence="5" id="KW-1185">Reference proteome</keyword>
<feature type="compositionally biased region" description="Basic residues" evidence="1">
    <location>
        <begin position="247"/>
        <end position="259"/>
    </location>
</feature>
<feature type="compositionally biased region" description="Low complexity" evidence="1">
    <location>
        <begin position="151"/>
        <end position="160"/>
    </location>
</feature>
<reference evidence="4 5" key="1">
    <citation type="submission" date="2023-08" db="EMBL/GenBank/DDBJ databases">
        <title>A Necator americanus chromosomal reference genome.</title>
        <authorList>
            <person name="Ilik V."/>
            <person name="Petrzelkova K.J."/>
            <person name="Pardy F."/>
            <person name="Fuh T."/>
            <person name="Niatou-Singa F.S."/>
            <person name="Gouil Q."/>
            <person name="Baker L."/>
            <person name="Ritchie M.E."/>
            <person name="Jex A.R."/>
            <person name="Gazzola D."/>
            <person name="Li H."/>
            <person name="Toshio Fujiwara R."/>
            <person name="Zhan B."/>
            <person name="Aroian R.V."/>
            <person name="Pafco B."/>
            <person name="Schwarz E.M."/>
        </authorList>
    </citation>
    <scope>NUCLEOTIDE SEQUENCE [LARGE SCALE GENOMIC DNA]</scope>
    <source>
        <strain evidence="4 5">Aroian</strain>
        <tissue evidence="4">Whole animal</tissue>
    </source>
</reference>
<organism evidence="4 5">
    <name type="scientific">Necator americanus</name>
    <name type="common">Human hookworm</name>
    <dbReference type="NCBI Taxonomy" id="51031"/>
    <lineage>
        <taxon>Eukaryota</taxon>
        <taxon>Metazoa</taxon>
        <taxon>Ecdysozoa</taxon>
        <taxon>Nematoda</taxon>
        <taxon>Chromadorea</taxon>
        <taxon>Rhabditida</taxon>
        <taxon>Rhabditina</taxon>
        <taxon>Rhabditomorpha</taxon>
        <taxon>Strongyloidea</taxon>
        <taxon>Ancylostomatidae</taxon>
        <taxon>Bunostominae</taxon>
        <taxon>Necator</taxon>
    </lineage>
</organism>